<keyword evidence="2 5" id="KW-0812">Transmembrane</keyword>
<feature type="transmembrane region" description="Helical" evidence="5">
    <location>
        <begin position="12"/>
        <end position="35"/>
    </location>
</feature>
<dbReference type="Pfam" id="PF01545">
    <property type="entry name" value="Cation_efflux"/>
    <property type="match status" value="1"/>
</dbReference>
<evidence type="ECO:0000256" key="4">
    <source>
        <dbReference type="ARBA" id="ARBA00023136"/>
    </source>
</evidence>
<dbReference type="InterPro" id="IPR027469">
    <property type="entry name" value="Cation_efflux_TMD_sf"/>
</dbReference>
<evidence type="ECO:0000256" key="2">
    <source>
        <dbReference type="ARBA" id="ARBA00022692"/>
    </source>
</evidence>
<evidence type="ECO:0000313" key="7">
    <source>
        <dbReference type="EMBL" id="SES87574.1"/>
    </source>
</evidence>
<name>A0A1I0A0M5_9PSED</name>
<dbReference type="Proteomes" id="UP000182332">
    <property type="component" value="Unassembled WGS sequence"/>
</dbReference>
<evidence type="ECO:0000259" key="6">
    <source>
        <dbReference type="Pfam" id="PF01545"/>
    </source>
</evidence>
<evidence type="ECO:0000256" key="5">
    <source>
        <dbReference type="SAM" id="Phobius"/>
    </source>
</evidence>
<dbReference type="GO" id="GO:0006829">
    <property type="term" value="P:zinc ion transport"/>
    <property type="evidence" value="ECO:0007669"/>
    <property type="project" value="UniProtKB-KW"/>
</dbReference>
<dbReference type="GO" id="GO:0008324">
    <property type="term" value="F:monoatomic cation transmembrane transporter activity"/>
    <property type="evidence" value="ECO:0007669"/>
    <property type="project" value="InterPro"/>
</dbReference>
<dbReference type="RefSeq" id="WP_074884916.1">
    <property type="nucleotide sequence ID" value="NZ_FOHW01000003.1"/>
</dbReference>
<sequence length="306" mass="33225">MTEPSVLRLSIIVTFALAIFGVVFGLLTGSASIIFDGVYTLIDAIMTSFALVVAKLIAFSHNDVGRARLTRNFTMGFWHLEPIVLGLSGTLLVGTAGYGLIMAVGSLMGGGRHLDFDLALVFALVALVSAVGMIIYGRRANKRLHSSFIALDVKAWTISAAMTGALLLAFLTGWVIRGTELEWLSPYIDPAVLALVCVIVLPLPLPTIRDALADVLLVTPTEMKKRVDDVASDAVQRHGFLSYRAYVARVGRGRQIEIYFIVPPGLPPRSLEAWDLIRDEIGEEVGGTGPDRWLTIAFTVNKEWAE</sequence>
<keyword evidence="3 5" id="KW-1133">Transmembrane helix</keyword>
<evidence type="ECO:0000256" key="3">
    <source>
        <dbReference type="ARBA" id="ARBA00022989"/>
    </source>
</evidence>
<feature type="transmembrane region" description="Helical" evidence="5">
    <location>
        <begin position="41"/>
        <end position="59"/>
    </location>
</feature>
<dbReference type="AlphaFoldDB" id="A0A1I0A0M5"/>
<feature type="transmembrane region" description="Helical" evidence="5">
    <location>
        <begin position="187"/>
        <end position="205"/>
    </location>
</feature>
<feature type="domain" description="Cation efflux protein transmembrane" evidence="6">
    <location>
        <begin position="8"/>
        <end position="214"/>
    </location>
</feature>
<feature type="transmembrane region" description="Helical" evidence="5">
    <location>
        <begin position="156"/>
        <end position="175"/>
    </location>
</feature>
<dbReference type="SUPFAM" id="SSF161111">
    <property type="entry name" value="Cation efflux protein transmembrane domain-like"/>
    <property type="match status" value="1"/>
</dbReference>
<accession>A0A1I0A0M5</accession>
<dbReference type="InterPro" id="IPR058533">
    <property type="entry name" value="Cation_efflux_TM"/>
</dbReference>
<reference evidence="7 8" key="1">
    <citation type="submission" date="2016-10" db="EMBL/GenBank/DDBJ databases">
        <authorList>
            <person name="de Groot N.N."/>
        </authorList>
    </citation>
    <scope>NUCLEOTIDE SEQUENCE [LARGE SCALE GENOMIC DNA]</scope>
    <source>
        <strain evidence="7 8">DSM 11363</strain>
    </source>
</reference>
<evidence type="ECO:0000313" key="8">
    <source>
        <dbReference type="Proteomes" id="UP000182332"/>
    </source>
</evidence>
<keyword evidence="4 5" id="KW-0472">Membrane</keyword>
<dbReference type="GO" id="GO:0016020">
    <property type="term" value="C:membrane"/>
    <property type="evidence" value="ECO:0007669"/>
    <property type="project" value="UniProtKB-SubCell"/>
</dbReference>
<protein>
    <submittedName>
        <fullName evidence="7">Predicted Co/Zn/Cd cation transporter, cation efflux family</fullName>
    </submittedName>
</protein>
<dbReference type="Gene3D" id="1.20.1510.10">
    <property type="entry name" value="Cation efflux protein transmembrane domain"/>
    <property type="match status" value="1"/>
</dbReference>
<comment type="subcellular location">
    <subcellularLocation>
        <location evidence="1">Membrane</location>
        <topology evidence="1">Multi-pass membrane protein</topology>
    </subcellularLocation>
</comment>
<feature type="transmembrane region" description="Helical" evidence="5">
    <location>
        <begin position="116"/>
        <end position="136"/>
    </location>
</feature>
<gene>
    <name evidence="7" type="ORF">SAMN05216197_10353</name>
</gene>
<dbReference type="OrthoDB" id="2388015at2"/>
<organism evidence="7 8">
    <name type="scientific">Pseudomonas graminis</name>
    <dbReference type="NCBI Taxonomy" id="158627"/>
    <lineage>
        <taxon>Bacteria</taxon>
        <taxon>Pseudomonadati</taxon>
        <taxon>Pseudomonadota</taxon>
        <taxon>Gammaproteobacteria</taxon>
        <taxon>Pseudomonadales</taxon>
        <taxon>Pseudomonadaceae</taxon>
        <taxon>Pseudomonas</taxon>
    </lineage>
</organism>
<dbReference type="EMBL" id="FOHW01000003">
    <property type="protein sequence ID" value="SES87574.1"/>
    <property type="molecule type" value="Genomic_DNA"/>
</dbReference>
<proteinExistence type="predicted"/>
<evidence type="ECO:0000256" key="1">
    <source>
        <dbReference type="ARBA" id="ARBA00004141"/>
    </source>
</evidence>
<feature type="transmembrane region" description="Helical" evidence="5">
    <location>
        <begin position="80"/>
        <end position="104"/>
    </location>
</feature>